<sequence>MRFRHVPEVWADHPTLSAGVLVVDGVSGAAEVDEAVGGYVRRALTMLADGPVSALPQIQAWRRTFAAMGLKPTQYRCAAESLLRRLGKDGTLPRIHPLVDLCNAASAAAAIPVAVLDRDRVKGDLEVRYAHGDETYATFAGEVEHPAAGEVIFADEAGQAHARRWTYKQSGASVVRPETREVLIVAEALHPGAAADVEALLTALAADLARAWPAARIPSAPAMLTSTAPVAKLTG</sequence>
<dbReference type="InterPro" id="IPR020825">
    <property type="entry name" value="Phe-tRNA_synthase-like_B3/B4"/>
</dbReference>
<dbReference type="SMART" id="SM00873">
    <property type="entry name" value="B3_4"/>
    <property type="match status" value="1"/>
</dbReference>
<dbReference type="GO" id="GO:0004826">
    <property type="term" value="F:phenylalanine-tRNA ligase activity"/>
    <property type="evidence" value="ECO:0007669"/>
    <property type="project" value="InterPro"/>
</dbReference>
<dbReference type="Pfam" id="PF03483">
    <property type="entry name" value="B3_4"/>
    <property type="match status" value="1"/>
</dbReference>
<evidence type="ECO:0000313" key="3">
    <source>
        <dbReference type="Proteomes" id="UP000248764"/>
    </source>
</evidence>
<proteinExistence type="predicted"/>
<dbReference type="Proteomes" id="UP000248764">
    <property type="component" value="Unassembled WGS sequence"/>
</dbReference>
<organism evidence="2 3">
    <name type="scientific">Jiangella anatolica</name>
    <dbReference type="NCBI Taxonomy" id="2670374"/>
    <lineage>
        <taxon>Bacteria</taxon>
        <taxon>Bacillati</taxon>
        <taxon>Actinomycetota</taxon>
        <taxon>Actinomycetes</taxon>
        <taxon>Jiangellales</taxon>
        <taxon>Jiangellaceae</taxon>
        <taxon>Jiangella</taxon>
    </lineage>
</organism>
<dbReference type="GO" id="GO:0003723">
    <property type="term" value="F:RNA binding"/>
    <property type="evidence" value="ECO:0007669"/>
    <property type="project" value="InterPro"/>
</dbReference>
<evidence type="ECO:0000259" key="1">
    <source>
        <dbReference type="SMART" id="SM00873"/>
    </source>
</evidence>
<dbReference type="EMBL" id="POTW01000036">
    <property type="protein sequence ID" value="PZF82591.1"/>
    <property type="molecule type" value="Genomic_DNA"/>
</dbReference>
<feature type="domain" description="B3/B4 tRNA-binding" evidence="1">
    <location>
        <begin position="59"/>
        <end position="210"/>
    </location>
</feature>
<gene>
    <name evidence="2" type="ORF">C1I92_16230</name>
</gene>
<dbReference type="InterPro" id="IPR005146">
    <property type="entry name" value="B3/B4_tRNA-bd"/>
</dbReference>
<dbReference type="PANTHER" id="PTHR39209:SF2">
    <property type="entry name" value="CYTOPLASMIC PROTEIN"/>
    <property type="match status" value="1"/>
</dbReference>
<dbReference type="SUPFAM" id="SSF56037">
    <property type="entry name" value="PheT/TilS domain"/>
    <property type="match status" value="1"/>
</dbReference>
<dbReference type="AlphaFoldDB" id="A0A2W2B588"/>
<protein>
    <recommendedName>
        <fullName evidence="1">B3/B4 tRNA-binding domain-containing protein</fullName>
    </recommendedName>
</protein>
<evidence type="ECO:0000313" key="2">
    <source>
        <dbReference type="EMBL" id="PZF82591.1"/>
    </source>
</evidence>
<reference evidence="2 3" key="1">
    <citation type="submission" date="2018-01" db="EMBL/GenBank/DDBJ databases">
        <title>Draft genome sequence of Jiangella sp. GTF31.</title>
        <authorList>
            <person name="Sahin N."/>
            <person name="Ay H."/>
            <person name="Saygin H."/>
        </authorList>
    </citation>
    <scope>NUCLEOTIDE SEQUENCE [LARGE SCALE GENOMIC DNA]</scope>
    <source>
        <strain evidence="2 3">GTF31</strain>
    </source>
</reference>
<comment type="caution">
    <text evidence="2">The sequence shown here is derived from an EMBL/GenBank/DDBJ whole genome shotgun (WGS) entry which is preliminary data.</text>
</comment>
<dbReference type="PANTHER" id="PTHR39209">
    <property type="match status" value="1"/>
</dbReference>
<dbReference type="RefSeq" id="WP_111255705.1">
    <property type="nucleotide sequence ID" value="NZ_POTW01000036.1"/>
</dbReference>
<keyword evidence="3" id="KW-1185">Reference proteome</keyword>
<accession>A0A2W2B588</accession>
<dbReference type="Gene3D" id="3.50.40.10">
    <property type="entry name" value="Phenylalanyl-trna Synthetase, Chain B, domain 3"/>
    <property type="match status" value="1"/>
</dbReference>
<name>A0A2W2B588_9ACTN</name>